<protein>
    <submittedName>
        <fullName evidence="1">Uncharacterized protein</fullName>
    </submittedName>
</protein>
<proteinExistence type="predicted"/>
<name>A0A1I0QB81_9BACT</name>
<gene>
    <name evidence="1" type="ORF">SAMN04488122_1352</name>
</gene>
<organism evidence="1 2">
    <name type="scientific">Chitinophaga arvensicola</name>
    <dbReference type="NCBI Taxonomy" id="29529"/>
    <lineage>
        <taxon>Bacteria</taxon>
        <taxon>Pseudomonadati</taxon>
        <taxon>Bacteroidota</taxon>
        <taxon>Chitinophagia</taxon>
        <taxon>Chitinophagales</taxon>
        <taxon>Chitinophagaceae</taxon>
        <taxon>Chitinophaga</taxon>
    </lineage>
</organism>
<sequence length="270" mass="31617">MKRTPVSIFLISTCCIFLLACNPFPKKDRHPEVPFLADLLKDTTKFIKVFGTEQLSEVAFLKDERILLKPDNSKLPFKIIDIRGTVIMEHTFDWELPFYIDKQGNLYFNREKYDYPDYQKQEAFKTVVFKDSINKKYAALDAGLADSVKFKLIDDYEIKLLEAYGLKPCEYQTVNREKCDVFEVKNNVLLVRQDELYKNDFAKLPVAPETFDDKVLIRWQNGKLPSPVYLAYYQVTGHKFKCSDMTLPVVIRLKGQNYLFTYSFGLFLIK</sequence>
<dbReference type="PROSITE" id="PS51257">
    <property type="entry name" value="PROKAR_LIPOPROTEIN"/>
    <property type="match status" value="1"/>
</dbReference>
<accession>A0A1I0QB81</accession>
<dbReference type="AlphaFoldDB" id="A0A1I0QB81"/>
<dbReference type="EMBL" id="FOJG01000001">
    <property type="protein sequence ID" value="SEW24302.1"/>
    <property type="molecule type" value="Genomic_DNA"/>
</dbReference>
<evidence type="ECO:0000313" key="2">
    <source>
        <dbReference type="Proteomes" id="UP000199310"/>
    </source>
</evidence>
<reference evidence="2" key="1">
    <citation type="submission" date="2016-10" db="EMBL/GenBank/DDBJ databases">
        <authorList>
            <person name="Varghese N."/>
            <person name="Submissions S."/>
        </authorList>
    </citation>
    <scope>NUCLEOTIDE SEQUENCE [LARGE SCALE GENOMIC DNA]</scope>
    <source>
        <strain evidence="2">DSM 3695</strain>
    </source>
</reference>
<evidence type="ECO:0000313" key="1">
    <source>
        <dbReference type="EMBL" id="SEW24302.1"/>
    </source>
</evidence>
<dbReference type="Proteomes" id="UP000199310">
    <property type="component" value="Unassembled WGS sequence"/>
</dbReference>
<keyword evidence="2" id="KW-1185">Reference proteome</keyword>